<dbReference type="EMBL" id="FRAW01000010">
    <property type="protein sequence ID" value="SHK58585.1"/>
    <property type="molecule type" value="Genomic_DNA"/>
</dbReference>
<feature type="binding site" evidence="12">
    <location>
        <position position="329"/>
    </location>
    <ligand>
        <name>UDP-N-acetyl-alpha-D-glucosamine</name>
        <dbReference type="ChEBI" id="CHEBI:57705"/>
    </ligand>
</feature>
<feature type="modified residue" description="2-(S-cysteinyl)pyruvic acid O-phosphothioketal" evidence="12">
    <location>
        <position position="117"/>
    </location>
</feature>
<sequence length="425" mass="45192">MDYFLISPTGAPLSGEVEISGAKNAVLATMTAAMLADGTTTLTNVPYLRDTKTMSNVLRVIGCRIDGGAHEFKVDSHGANHLEAPYELVSTMRASFYVLGPLVARFGRCRVSLPGGCAWGPRPVDLHLKGLEALGAKIEVTHGYVEATSDGPLPGGNFRFPIVSVGATVNVLMAATLAKGTSVLENAAIEPEIDSLIDLLESMGAKIEGKGTRSLVVHGVPELHPGFSKTIPDRIEAGSFLCGGVISRGKIKATHCNPTHIKSLLDIFEEMGCTVNIGADWVEVDASRRDLKPVHVEAVPYPGFPTDLQAPLMAVLATVPGESKIRDSVYLDRFKHVAELNRLGANISLEGNVATIKGVEKLQGAPVMASDLRAAAALVIAGLVADGESRVSRIYHLDRGYEDFERKIAQLGGKVSRLNDQIPAE</sequence>
<evidence type="ECO:0000256" key="7">
    <source>
        <dbReference type="ARBA" id="ARBA00022984"/>
    </source>
</evidence>
<proteinExistence type="inferred from homology"/>
<organism evidence="14 15">
    <name type="scientific">Fibrobacter intestinalis</name>
    <dbReference type="NCBI Taxonomy" id="28122"/>
    <lineage>
        <taxon>Bacteria</taxon>
        <taxon>Pseudomonadati</taxon>
        <taxon>Fibrobacterota</taxon>
        <taxon>Fibrobacteria</taxon>
        <taxon>Fibrobacterales</taxon>
        <taxon>Fibrobacteraceae</taxon>
        <taxon>Fibrobacter</taxon>
    </lineage>
</organism>
<dbReference type="GO" id="GO:0008360">
    <property type="term" value="P:regulation of cell shape"/>
    <property type="evidence" value="ECO:0007669"/>
    <property type="project" value="UniProtKB-KW"/>
</dbReference>
<dbReference type="NCBIfam" id="TIGR01072">
    <property type="entry name" value="murA"/>
    <property type="match status" value="1"/>
</dbReference>
<feature type="domain" description="Enolpyruvate transferase" evidence="13">
    <location>
        <begin position="10"/>
        <end position="407"/>
    </location>
</feature>
<evidence type="ECO:0000256" key="12">
    <source>
        <dbReference type="HAMAP-Rule" id="MF_00111"/>
    </source>
</evidence>
<feature type="binding site" evidence="12">
    <location>
        <begin position="122"/>
        <end position="126"/>
    </location>
    <ligand>
        <name>UDP-N-acetyl-alpha-D-glucosamine</name>
        <dbReference type="ChEBI" id="CHEBI:57705"/>
    </ligand>
</feature>
<dbReference type="EC" id="2.5.1.7" evidence="12"/>
<dbReference type="SUPFAM" id="SSF55205">
    <property type="entry name" value="EPT/RTPC-like"/>
    <property type="match status" value="1"/>
</dbReference>
<dbReference type="InterPro" id="IPR005750">
    <property type="entry name" value="UDP_GlcNAc_COvinyl_MurA"/>
</dbReference>
<dbReference type="GO" id="GO:0005737">
    <property type="term" value="C:cytoplasm"/>
    <property type="evidence" value="ECO:0007669"/>
    <property type="project" value="UniProtKB-SubCell"/>
</dbReference>
<dbReference type="GO" id="GO:0071555">
    <property type="term" value="P:cell wall organization"/>
    <property type="evidence" value="ECO:0007669"/>
    <property type="project" value="UniProtKB-KW"/>
</dbReference>
<comment type="pathway">
    <text evidence="2 12">Cell wall biogenesis; peptidoglycan biosynthesis.</text>
</comment>
<dbReference type="GO" id="GO:0019277">
    <property type="term" value="P:UDP-N-acetylgalactosamine biosynthetic process"/>
    <property type="evidence" value="ECO:0007669"/>
    <property type="project" value="InterPro"/>
</dbReference>
<comment type="catalytic activity">
    <reaction evidence="11 12">
        <text>phosphoenolpyruvate + UDP-N-acetyl-alpha-D-glucosamine = UDP-N-acetyl-3-O-(1-carboxyvinyl)-alpha-D-glucosamine + phosphate</text>
        <dbReference type="Rhea" id="RHEA:18681"/>
        <dbReference type="ChEBI" id="CHEBI:43474"/>
        <dbReference type="ChEBI" id="CHEBI:57705"/>
        <dbReference type="ChEBI" id="CHEBI:58702"/>
        <dbReference type="ChEBI" id="CHEBI:68483"/>
        <dbReference type="EC" id="2.5.1.7"/>
    </reaction>
</comment>
<evidence type="ECO:0000256" key="2">
    <source>
        <dbReference type="ARBA" id="ARBA00004752"/>
    </source>
</evidence>
<dbReference type="InterPro" id="IPR001986">
    <property type="entry name" value="Enolpyruvate_Tfrase_dom"/>
</dbReference>
<dbReference type="AlphaFoldDB" id="A0A1M6TNL8"/>
<dbReference type="GO" id="GO:0051301">
    <property type="term" value="P:cell division"/>
    <property type="evidence" value="ECO:0007669"/>
    <property type="project" value="UniProtKB-KW"/>
</dbReference>
<keyword evidence="7 12" id="KW-0573">Peptidoglycan synthesis</keyword>
<reference evidence="15" key="1">
    <citation type="submission" date="2016-11" db="EMBL/GenBank/DDBJ databases">
        <authorList>
            <person name="Varghese N."/>
            <person name="Submissions S."/>
        </authorList>
    </citation>
    <scope>NUCLEOTIDE SEQUENCE [LARGE SCALE GENOMIC DNA]</scope>
    <source>
        <strain evidence="15">UWOS</strain>
    </source>
</reference>
<gene>
    <name evidence="12" type="primary">murA</name>
    <name evidence="14" type="ORF">SAMN05720469_11076</name>
</gene>
<evidence type="ECO:0000256" key="9">
    <source>
        <dbReference type="ARBA" id="ARBA00023316"/>
    </source>
</evidence>
<feature type="binding site" evidence="12">
    <location>
        <position position="307"/>
    </location>
    <ligand>
        <name>UDP-N-acetyl-alpha-D-glucosamine</name>
        <dbReference type="ChEBI" id="CHEBI:57705"/>
    </ligand>
</feature>
<evidence type="ECO:0000256" key="4">
    <source>
        <dbReference type="ARBA" id="ARBA00022618"/>
    </source>
</evidence>
<feature type="binding site" evidence="12">
    <location>
        <begin position="23"/>
        <end position="24"/>
    </location>
    <ligand>
        <name>phosphoenolpyruvate</name>
        <dbReference type="ChEBI" id="CHEBI:58702"/>
    </ligand>
</feature>
<dbReference type="UniPathway" id="UPA00219"/>
<keyword evidence="4 12" id="KW-0132">Cell division</keyword>
<dbReference type="NCBIfam" id="NF006873">
    <property type="entry name" value="PRK09369.1"/>
    <property type="match status" value="1"/>
</dbReference>
<dbReference type="CDD" id="cd01555">
    <property type="entry name" value="UdpNAET"/>
    <property type="match status" value="1"/>
</dbReference>
<dbReference type="Proteomes" id="UP000184275">
    <property type="component" value="Unassembled WGS sequence"/>
</dbReference>
<evidence type="ECO:0000256" key="5">
    <source>
        <dbReference type="ARBA" id="ARBA00022679"/>
    </source>
</evidence>
<protein>
    <recommendedName>
        <fullName evidence="12">UDP-N-acetylglucosamine 1-carboxyvinyltransferase</fullName>
        <ecNumber evidence="12">2.5.1.7</ecNumber>
    </recommendedName>
    <alternativeName>
        <fullName evidence="12">Enoylpyruvate transferase</fullName>
    </alternativeName>
    <alternativeName>
        <fullName evidence="12">UDP-N-acetylglucosamine enolpyruvyl transferase</fullName>
        <shortName evidence="12">EPT</shortName>
    </alternativeName>
</protein>
<dbReference type="InterPro" id="IPR050068">
    <property type="entry name" value="MurA_subfamily"/>
</dbReference>
<evidence type="ECO:0000256" key="3">
    <source>
        <dbReference type="ARBA" id="ARBA00022490"/>
    </source>
</evidence>
<feature type="active site" description="Proton donor" evidence="12">
    <location>
        <position position="117"/>
    </location>
</feature>
<keyword evidence="6 12" id="KW-0133">Cell shape</keyword>
<keyword evidence="15" id="KW-1185">Reference proteome</keyword>
<dbReference type="PANTHER" id="PTHR43783:SF1">
    <property type="entry name" value="UDP-N-ACETYLGLUCOSAMINE 1-CARBOXYVINYLTRANSFERASE"/>
    <property type="match status" value="1"/>
</dbReference>
<evidence type="ECO:0000256" key="11">
    <source>
        <dbReference type="ARBA" id="ARBA00047527"/>
    </source>
</evidence>
<keyword evidence="12" id="KW-0670">Pyruvate</keyword>
<keyword evidence="5 12" id="KW-0808">Transferase</keyword>
<keyword evidence="3 12" id="KW-0963">Cytoplasm</keyword>
<accession>A0A1M6TNL8</accession>
<evidence type="ECO:0000259" key="13">
    <source>
        <dbReference type="Pfam" id="PF00275"/>
    </source>
</evidence>
<comment type="subcellular location">
    <subcellularLocation>
        <location evidence="1 12">Cytoplasm</location>
    </subcellularLocation>
</comment>
<dbReference type="HAMAP" id="MF_00111">
    <property type="entry name" value="MurA"/>
    <property type="match status" value="1"/>
</dbReference>
<comment type="function">
    <text evidence="12">Cell wall formation. Adds enolpyruvyl to UDP-N-acetylglucosamine.</text>
</comment>
<comment type="caution">
    <text evidence="12">Lacks conserved residue(s) required for the propagation of feature annotation.</text>
</comment>
<dbReference type="FunFam" id="3.65.10.10:FF:000001">
    <property type="entry name" value="UDP-N-acetylglucosamine 1-carboxyvinyltransferase"/>
    <property type="match status" value="1"/>
</dbReference>
<dbReference type="GO" id="GO:0009252">
    <property type="term" value="P:peptidoglycan biosynthetic process"/>
    <property type="evidence" value="ECO:0007669"/>
    <property type="project" value="UniProtKB-UniRule"/>
</dbReference>
<dbReference type="InterPro" id="IPR036968">
    <property type="entry name" value="Enolpyruvate_Tfrase_sf"/>
</dbReference>
<dbReference type="Gene3D" id="3.65.10.10">
    <property type="entry name" value="Enolpyruvate transferase domain"/>
    <property type="match status" value="2"/>
</dbReference>
<dbReference type="RefSeq" id="WP_073303712.1">
    <property type="nucleotide sequence ID" value="NZ_FRAW01000010.1"/>
</dbReference>
<keyword evidence="8 12" id="KW-0131">Cell cycle</keyword>
<evidence type="ECO:0000256" key="6">
    <source>
        <dbReference type="ARBA" id="ARBA00022960"/>
    </source>
</evidence>
<comment type="similarity">
    <text evidence="10 12">Belongs to the EPSP synthase family. MurA subfamily.</text>
</comment>
<name>A0A1M6TNL8_9BACT</name>
<feature type="binding site" evidence="12">
    <location>
        <position position="93"/>
    </location>
    <ligand>
        <name>UDP-N-acetyl-alpha-D-glucosamine</name>
        <dbReference type="ChEBI" id="CHEBI:57705"/>
    </ligand>
</feature>
<dbReference type="PANTHER" id="PTHR43783">
    <property type="entry name" value="UDP-N-ACETYLGLUCOSAMINE 1-CARBOXYVINYLTRANSFERASE"/>
    <property type="match status" value="1"/>
</dbReference>
<evidence type="ECO:0000256" key="10">
    <source>
        <dbReference type="ARBA" id="ARBA00038367"/>
    </source>
</evidence>
<dbReference type="Pfam" id="PF00275">
    <property type="entry name" value="EPSP_synthase"/>
    <property type="match status" value="1"/>
</dbReference>
<evidence type="ECO:0000256" key="8">
    <source>
        <dbReference type="ARBA" id="ARBA00023306"/>
    </source>
</evidence>
<dbReference type="InterPro" id="IPR013792">
    <property type="entry name" value="RNA3'P_cycl/enolpyr_Trfase_a/b"/>
</dbReference>
<evidence type="ECO:0000313" key="14">
    <source>
        <dbReference type="EMBL" id="SHK58585.1"/>
    </source>
</evidence>
<dbReference type="GO" id="GO:0008760">
    <property type="term" value="F:UDP-N-acetylglucosamine 1-carboxyvinyltransferase activity"/>
    <property type="evidence" value="ECO:0007669"/>
    <property type="project" value="UniProtKB-UniRule"/>
</dbReference>
<keyword evidence="9 12" id="KW-0961">Cell wall biogenesis/degradation</keyword>
<evidence type="ECO:0000256" key="1">
    <source>
        <dbReference type="ARBA" id="ARBA00004496"/>
    </source>
</evidence>
<evidence type="ECO:0000313" key="15">
    <source>
        <dbReference type="Proteomes" id="UP000184275"/>
    </source>
</evidence>